<dbReference type="EnsemblPlants" id="evm.model.03.1807">
    <property type="protein sequence ID" value="cds.evm.model.03.1807"/>
    <property type="gene ID" value="evm.TU.03.1807"/>
</dbReference>
<dbReference type="EMBL" id="UZAU01000335">
    <property type="status" value="NOT_ANNOTATED_CDS"/>
    <property type="molecule type" value="Genomic_DNA"/>
</dbReference>
<keyword evidence="3" id="KW-1185">Reference proteome</keyword>
<accession>A0A803P6R1</accession>
<evidence type="ECO:0000313" key="3">
    <source>
        <dbReference type="Proteomes" id="UP000596661"/>
    </source>
</evidence>
<reference evidence="2" key="1">
    <citation type="submission" date="2018-11" db="EMBL/GenBank/DDBJ databases">
        <authorList>
            <person name="Grassa J C."/>
        </authorList>
    </citation>
    <scope>NUCLEOTIDE SEQUENCE [LARGE SCALE GENOMIC DNA]</scope>
</reference>
<evidence type="ECO:0000256" key="1">
    <source>
        <dbReference type="SAM" id="MobiDB-lite"/>
    </source>
</evidence>
<protein>
    <submittedName>
        <fullName evidence="2">Uncharacterized protein</fullName>
    </submittedName>
</protein>
<reference evidence="2" key="2">
    <citation type="submission" date="2021-03" db="UniProtKB">
        <authorList>
            <consortium name="EnsemblPlants"/>
        </authorList>
    </citation>
    <scope>IDENTIFICATION</scope>
</reference>
<feature type="region of interest" description="Disordered" evidence="1">
    <location>
        <begin position="16"/>
        <end position="70"/>
    </location>
</feature>
<dbReference type="AlphaFoldDB" id="A0A803P6R1"/>
<name>A0A803P6R1_CANSA</name>
<evidence type="ECO:0000313" key="2">
    <source>
        <dbReference type="EnsemblPlants" id="cds.evm.model.03.1807"/>
    </source>
</evidence>
<dbReference type="Gramene" id="evm.model.03.1807">
    <property type="protein sequence ID" value="cds.evm.model.03.1807"/>
    <property type="gene ID" value="evm.TU.03.1807"/>
</dbReference>
<organism evidence="2 3">
    <name type="scientific">Cannabis sativa</name>
    <name type="common">Hemp</name>
    <name type="synonym">Marijuana</name>
    <dbReference type="NCBI Taxonomy" id="3483"/>
    <lineage>
        <taxon>Eukaryota</taxon>
        <taxon>Viridiplantae</taxon>
        <taxon>Streptophyta</taxon>
        <taxon>Embryophyta</taxon>
        <taxon>Tracheophyta</taxon>
        <taxon>Spermatophyta</taxon>
        <taxon>Magnoliopsida</taxon>
        <taxon>eudicotyledons</taxon>
        <taxon>Gunneridae</taxon>
        <taxon>Pentapetalae</taxon>
        <taxon>rosids</taxon>
        <taxon>fabids</taxon>
        <taxon>Rosales</taxon>
        <taxon>Cannabaceae</taxon>
        <taxon>Cannabis</taxon>
    </lineage>
</organism>
<sequence>MALSSTPDEITASMALLRLSSHSPPSSTSSPSTFSFEKRNEATNQNKNSPKLKESEKAAPKMIGENNPGLISMEDRLMAERLCKLKSMVSEE</sequence>
<dbReference type="Proteomes" id="UP000596661">
    <property type="component" value="Chromosome 3"/>
</dbReference>
<feature type="compositionally biased region" description="Low complexity" evidence="1">
    <location>
        <begin position="20"/>
        <end position="35"/>
    </location>
</feature>
<proteinExistence type="predicted"/>